<accession>A7EMF8</accession>
<name>A7EMF8_SCLS1</name>
<dbReference type="KEGG" id="ssl:SS1G_06506"/>
<evidence type="ECO:0000313" key="3">
    <source>
        <dbReference type="Proteomes" id="UP000001312"/>
    </source>
</evidence>
<dbReference type="RefSeq" id="XP_001592266.1">
    <property type="nucleotide sequence ID" value="XM_001592216.1"/>
</dbReference>
<evidence type="ECO:0000256" key="1">
    <source>
        <dbReference type="SAM" id="Phobius"/>
    </source>
</evidence>
<gene>
    <name evidence="2" type="ORF">SS1G_06506</name>
</gene>
<dbReference type="AlphaFoldDB" id="A7EMF8"/>
<evidence type="ECO:0000313" key="2">
    <source>
        <dbReference type="EMBL" id="EDO04024.1"/>
    </source>
</evidence>
<proteinExistence type="predicted"/>
<protein>
    <submittedName>
        <fullName evidence="2">Uncharacterized protein</fullName>
    </submittedName>
</protein>
<dbReference type="GeneID" id="5488746"/>
<sequence>MHNRFIPKRGLHTCEIIALFVMVGAQFFIGGFMLRGMGVGWGFGVDSGMGTGMGIDTGMGTGIADVLPIVKERFNGSLYNMVKMNEGEGGYFVGEGEGERVGDRDRSKAEKGRVREAFRMMMDEEIYMTGKRNKITEIYLDNIGEMIRSRIADHREFVIEKKDFLRSVLGDMVDAVYGIEGIVGMAATSTGNTGEEASQHHPQNKYMEPGENIWSGTLHQEEKATRFHKIAKQKMEKGDFEGVLKMISETLSGFESLFMKKSREEDRNWRGDEETEKVREEVYRMVEEKKRMVYRGVMVSGEILRGVQREMVEMEGWVEGMRDFLVGVCGIDVKIKIKIKTKI</sequence>
<keyword evidence="1" id="KW-1133">Transmembrane helix</keyword>
<feature type="transmembrane region" description="Helical" evidence="1">
    <location>
        <begin position="12"/>
        <end position="34"/>
    </location>
</feature>
<dbReference type="OMA" id="LRIMVIN"/>
<keyword evidence="1" id="KW-0472">Membrane</keyword>
<reference evidence="3" key="1">
    <citation type="journal article" date="2011" name="PLoS Genet.">
        <title>Genomic analysis of the necrotrophic fungal pathogens Sclerotinia sclerotiorum and Botrytis cinerea.</title>
        <authorList>
            <person name="Amselem J."/>
            <person name="Cuomo C.A."/>
            <person name="van Kan J.A."/>
            <person name="Viaud M."/>
            <person name="Benito E.P."/>
            <person name="Couloux A."/>
            <person name="Coutinho P.M."/>
            <person name="de Vries R.P."/>
            <person name="Dyer P.S."/>
            <person name="Fillinger S."/>
            <person name="Fournier E."/>
            <person name="Gout L."/>
            <person name="Hahn M."/>
            <person name="Kohn L."/>
            <person name="Lapalu N."/>
            <person name="Plummer K.M."/>
            <person name="Pradier J.M."/>
            <person name="Quevillon E."/>
            <person name="Sharon A."/>
            <person name="Simon A."/>
            <person name="ten Have A."/>
            <person name="Tudzynski B."/>
            <person name="Tudzynski P."/>
            <person name="Wincker P."/>
            <person name="Andrew M."/>
            <person name="Anthouard V."/>
            <person name="Beever R.E."/>
            <person name="Beffa R."/>
            <person name="Benoit I."/>
            <person name="Bouzid O."/>
            <person name="Brault B."/>
            <person name="Chen Z."/>
            <person name="Choquer M."/>
            <person name="Collemare J."/>
            <person name="Cotton P."/>
            <person name="Danchin E.G."/>
            <person name="Da Silva C."/>
            <person name="Gautier A."/>
            <person name="Giraud C."/>
            <person name="Giraud T."/>
            <person name="Gonzalez C."/>
            <person name="Grossetete S."/>
            <person name="Guldener U."/>
            <person name="Henrissat B."/>
            <person name="Howlett B.J."/>
            <person name="Kodira C."/>
            <person name="Kretschmer M."/>
            <person name="Lappartient A."/>
            <person name="Leroch M."/>
            <person name="Levis C."/>
            <person name="Mauceli E."/>
            <person name="Neuveglise C."/>
            <person name="Oeser B."/>
            <person name="Pearson M."/>
            <person name="Poulain J."/>
            <person name="Poussereau N."/>
            <person name="Quesneville H."/>
            <person name="Rascle C."/>
            <person name="Schumacher J."/>
            <person name="Segurens B."/>
            <person name="Sexton A."/>
            <person name="Silva E."/>
            <person name="Sirven C."/>
            <person name="Soanes D.M."/>
            <person name="Talbot N.J."/>
            <person name="Templeton M."/>
            <person name="Yandava C."/>
            <person name="Yarden O."/>
            <person name="Zeng Q."/>
            <person name="Rollins J.A."/>
            <person name="Lebrun M.H."/>
            <person name="Dickman M."/>
        </authorList>
    </citation>
    <scope>NUCLEOTIDE SEQUENCE [LARGE SCALE GENOMIC DNA]</scope>
    <source>
        <strain evidence="3">ATCC 18683 / 1980 / Ss-1</strain>
    </source>
</reference>
<keyword evidence="1" id="KW-0812">Transmembrane</keyword>
<dbReference type="EMBL" id="CH476628">
    <property type="protein sequence ID" value="EDO04024.1"/>
    <property type="molecule type" value="Genomic_DNA"/>
</dbReference>
<dbReference type="Proteomes" id="UP000001312">
    <property type="component" value="Unassembled WGS sequence"/>
</dbReference>
<dbReference type="InParanoid" id="A7EMF8"/>
<organism evidence="2 3">
    <name type="scientific">Sclerotinia sclerotiorum (strain ATCC 18683 / 1980 / Ss-1)</name>
    <name type="common">White mold</name>
    <name type="synonym">Whetzelinia sclerotiorum</name>
    <dbReference type="NCBI Taxonomy" id="665079"/>
    <lineage>
        <taxon>Eukaryota</taxon>
        <taxon>Fungi</taxon>
        <taxon>Dikarya</taxon>
        <taxon>Ascomycota</taxon>
        <taxon>Pezizomycotina</taxon>
        <taxon>Leotiomycetes</taxon>
        <taxon>Helotiales</taxon>
        <taxon>Sclerotiniaceae</taxon>
        <taxon>Sclerotinia</taxon>
    </lineage>
</organism>
<keyword evidence="3" id="KW-1185">Reference proteome</keyword>